<accession>A0ABW3KAD1</accession>
<name>A0ABW3KAD1_9BACT</name>
<evidence type="ECO:0000313" key="2">
    <source>
        <dbReference type="EMBL" id="MFD1002669.1"/>
    </source>
</evidence>
<evidence type="ECO:0000313" key="3">
    <source>
        <dbReference type="Proteomes" id="UP001597112"/>
    </source>
</evidence>
<dbReference type="Pfam" id="PF14088">
    <property type="entry name" value="DUF4268"/>
    <property type="match status" value="1"/>
</dbReference>
<organism evidence="2 3">
    <name type="scientific">Ohtaekwangia kribbensis</name>
    <dbReference type="NCBI Taxonomy" id="688913"/>
    <lineage>
        <taxon>Bacteria</taxon>
        <taxon>Pseudomonadati</taxon>
        <taxon>Bacteroidota</taxon>
        <taxon>Cytophagia</taxon>
        <taxon>Cytophagales</taxon>
        <taxon>Fulvivirgaceae</taxon>
        <taxon>Ohtaekwangia</taxon>
    </lineage>
</organism>
<sequence>MFTREQSSRIRQEFWTVFGKYMSPILSAEGLKVNWVNYHTSIKDIYFRMDAGPGSAMISISLEHNDAGIRALYFEQFEAFKLILHDTLEEEWLWQQDVSVNNKVISRVYTELPDVSIFNKDHWPDLISFFKPRIIALDNFWENAKYTFQMLK</sequence>
<protein>
    <submittedName>
        <fullName evidence="2">DUF4268 domain-containing protein</fullName>
    </submittedName>
</protein>
<evidence type="ECO:0000259" key="1">
    <source>
        <dbReference type="Pfam" id="PF14088"/>
    </source>
</evidence>
<feature type="domain" description="DUF4268" evidence="1">
    <location>
        <begin position="10"/>
        <end position="144"/>
    </location>
</feature>
<dbReference type="Proteomes" id="UP001597112">
    <property type="component" value="Unassembled WGS sequence"/>
</dbReference>
<reference evidence="3" key="1">
    <citation type="journal article" date="2019" name="Int. J. Syst. Evol. Microbiol.">
        <title>The Global Catalogue of Microorganisms (GCM) 10K type strain sequencing project: providing services to taxonomists for standard genome sequencing and annotation.</title>
        <authorList>
            <consortium name="The Broad Institute Genomics Platform"/>
            <consortium name="The Broad Institute Genome Sequencing Center for Infectious Disease"/>
            <person name="Wu L."/>
            <person name="Ma J."/>
        </authorList>
    </citation>
    <scope>NUCLEOTIDE SEQUENCE [LARGE SCALE GENOMIC DNA]</scope>
    <source>
        <strain evidence="3">CCUG 58938</strain>
    </source>
</reference>
<proteinExistence type="predicted"/>
<dbReference type="RefSeq" id="WP_377584150.1">
    <property type="nucleotide sequence ID" value="NZ_JBHTKA010000013.1"/>
</dbReference>
<dbReference type="EMBL" id="JBHTKA010000013">
    <property type="protein sequence ID" value="MFD1002669.1"/>
    <property type="molecule type" value="Genomic_DNA"/>
</dbReference>
<dbReference type="InterPro" id="IPR025364">
    <property type="entry name" value="DUF4268"/>
</dbReference>
<keyword evidence="3" id="KW-1185">Reference proteome</keyword>
<gene>
    <name evidence="2" type="ORF">ACFQ21_25315</name>
</gene>
<comment type="caution">
    <text evidence="2">The sequence shown here is derived from an EMBL/GenBank/DDBJ whole genome shotgun (WGS) entry which is preliminary data.</text>
</comment>